<dbReference type="EMBL" id="CAVMJV010000083">
    <property type="protein sequence ID" value="CAK5090586.1"/>
    <property type="molecule type" value="Genomic_DNA"/>
</dbReference>
<dbReference type="Proteomes" id="UP001497535">
    <property type="component" value="Unassembled WGS sequence"/>
</dbReference>
<name>A0ACB1AJS5_MELEN</name>
<keyword evidence="2" id="KW-1185">Reference proteome</keyword>
<evidence type="ECO:0000313" key="2">
    <source>
        <dbReference type="Proteomes" id="UP001497535"/>
    </source>
</evidence>
<organism evidence="1 2">
    <name type="scientific">Meloidogyne enterolobii</name>
    <name type="common">Root-knot nematode worm</name>
    <name type="synonym">Meloidogyne mayaguensis</name>
    <dbReference type="NCBI Taxonomy" id="390850"/>
    <lineage>
        <taxon>Eukaryota</taxon>
        <taxon>Metazoa</taxon>
        <taxon>Ecdysozoa</taxon>
        <taxon>Nematoda</taxon>
        <taxon>Chromadorea</taxon>
        <taxon>Rhabditida</taxon>
        <taxon>Tylenchina</taxon>
        <taxon>Tylenchomorpha</taxon>
        <taxon>Tylenchoidea</taxon>
        <taxon>Meloidogynidae</taxon>
        <taxon>Meloidogyninae</taxon>
        <taxon>Meloidogyne</taxon>
    </lineage>
</organism>
<gene>
    <name evidence="1" type="ORF">MENTE1834_LOCUS38382</name>
</gene>
<sequence>MNYVQPSYGGNNVQYFGSKPQLVYCPICIQNTKTKIKFVVARLVWIMAMLGVIICLMSIMGAFFSFIIILFINNKKGYKLTDNTINVILPIVFVISGFVKKFEFKKLKKIFFPLRLVICILSRIPLCFECFKDAEHHCSVCDTLIGKYIRDKQRPIVILPPESYKNLPI</sequence>
<accession>A0ACB1AJS5</accession>
<reference evidence="1" key="1">
    <citation type="submission" date="2023-11" db="EMBL/GenBank/DDBJ databases">
        <authorList>
            <person name="Poullet M."/>
        </authorList>
    </citation>
    <scope>NUCLEOTIDE SEQUENCE</scope>
    <source>
        <strain evidence="1">E1834</strain>
    </source>
</reference>
<comment type="caution">
    <text evidence="1">The sequence shown here is derived from an EMBL/GenBank/DDBJ whole genome shotgun (WGS) entry which is preliminary data.</text>
</comment>
<protein>
    <submittedName>
        <fullName evidence="1">Uncharacterized protein</fullName>
    </submittedName>
</protein>
<evidence type="ECO:0000313" key="1">
    <source>
        <dbReference type="EMBL" id="CAK5090586.1"/>
    </source>
</evidence>
<proteinExistence type="predicted"/>